<sequence length="415" mass="45924">MRKTTFFLLAGYLCFTACSSDNIKTLHPESEPTDSISQPALEGYASPNGILILNGGARMLENGSLSYIAPDGTVETNVYKKVNGTELGNQADALYRHGNKLYILCDDYLNLDEVPQGDGLLIIADAETMRKEKAYPREMMTFARPEGCLQENERLEVEANLSNIIVLDEHNVFITDAQAAYRFDSTTDELHLIEGSYALGNQGVTIESIISPNGMMAIDGHIYAGAGGFWSETKLVEFSKDSNQINRTLALGKGNLISGLCLLDDGTLIAATYTRGNNVTYLYYIDLESWDIAKETEIRTTISPDYFNTASSSIFSYKNNIYFPESETRISRLSADNGKIEPYIDIRKDAPNANGFDCMTIDAQNGKLYISTHSECFENVIPQSNVLIYDLNSDSPQATRCISDITHYATGIYPM</sequence>
<name>A0ABR8Y7G5_9BACT</name>
<comment type="caution">
    <text evidence="1">The sequence shown here is derived from an EMBL/GenBank/DDBJ whole genome shotgun (WGS) entry which is preliminary data.</text>
</comment>
<accession>A0ABR8Y7G5</accession>
<gene>
    <name evidence="1" type="ORF">H9625_06805</name>
</gene>
<dbReference type="Pfam" id="PF16819">
    <property type="entry name" value="DUF5074"/>
    <property type="match status" value="1"/>
</dbReference>
<dbReference type="EMBL" id="JACSPP010000015">
    <property type="protein sequence ID" value="MBD8040158.1"/>
    <property type="molecule type" value="Genomic_DNA"/>
</dbReference>
<reference evidence="1 2" key="1">
    <citation type="submission" date="2020-08" db="EMBL/GenBank/DDBJ databases">
        <title>A Genomic Blueprint of the Chicken Gut Microbiome.</title>
        <authorList>
            <person name="Gilroy R."/>
            <person name="Ravi A."/>
            <person name="Getino M."/>
            <person name="Pursley I."/>
            <person name="Horton D.L."/>
            <person name="Alikhan N.-F."/>
            <person name="Baker D."/>
            <person name="Gharbi K."/>
            <person name="Hall N."/>
            <person name="Watson M."/>
            <person name="Adriaenssens E.M."/>
            <person name="Foster-Nyarko E."/>
            <person name="Jarju S."/>
            <person name="Secka A."/>
            <person name="Antonio M."/>
            <person name="Oren A."/>
            <person name="Chaudhuri R."/>
            <person name="La Ragione R.M."/>
            <person name="Hildebrand F."/>
            <person name="Pallen M.J."/>
        </authorList>
    </citation>
    <scope>NUCLEOTIDE SEQUENCE [LARGE SCALE GENOMIC DNA]</scope>
    <source>
        <strain evidence="1 2">Sa1CVN1</strain>
    </source>
</reference>
<dbReference type="SUPFAM" id="SSF63825">
    <property type="entry name" value="YWTD domain"/>
    <property type="match status" value="1"/>
</dbReference>
<dbReference type="Gene3D" id="2.130.10.10">
    <property type="entry name" value="YVTN repeat-like/Quinoprotein amine dehydrogenase"/>
    <property type="match status" value="1"/>
</dbReference>
<evidence type="ECO:0000313" key="2">
    <source>
        <dbReference type="Proteomes" id="UP000620874"/>
    </source>
</evidence>
<evidence type="ECO:0000313" key="1">
    <source>
        <dbReference type="EMBL" id="MBD8040158.1"/>
    </source>
</evidence>
<dbReference type="InterPro" id="IPR031815">
    <property type="entry name" value="DUF5074"/>
</dbReference>
<evidence type="ECO:0008006" key="3">
    <source>
        <dbReference type="Google" id="ProtNLM"/>
    </source>
</evidence>
<proteinExistence type="predicted"/>
<dbReference type="SUPFAM" id="SSF101898">
    <property type="entry name" value="NHL repeat"/>
    <property type="match status" value="1"/>
</dbReference>
<organism evidence="1 2">
    <name type="scientific">Phocaeicola intestinalis</name>
    <dbReference type="NCBI Taxonomy" id="2762212"/>
    <lineage>
        <taxon>Bacteria</taxon>
        <taxon>Pseudomonadati</taxon>
        <taxon>Bacteroidota</taxon>
        <taxon>Bacteroidia</taxon>
        <taxon>Bacteroidales</taxon>
        <taxon>Bacteroidaceae</taxon>
        <taxon>Phocaeicola</taxon>
    </lineage>
</organism>
<keyword evidence="2" id="KW-1185">Reference proteome</keyword>
<dbReference type="InterPro" id="IPR015943">
    <property type="entry name" value="WD40/YVTN_repeat-like_dom_sf"/>
</dbReference>
<protein>
    <recommendedName>
        <fullName evidence="3">6-bladed beta-propeller</fullName>
    </recommendedName>
</protein>
<dbReference type="RefSeq" id="WP_191763563.1">
    <property type="nucleotide sequence ID" value="NZ_JACSPP010000015.1"/>
</dbReference>
<dbReference type="Proteomes" id="UP000620874">
    <property type="component" value="Unassembled WGS sequence"/>
</dbReference>